<evidence type="ECO:0000313" key="2">
    <source>
        <dbReference type="EMBL" id="EMI21642.1"/>
    </source>
</evidence>
<feature type="transmembrane region" description="Helical" evidence="1">
    <location>
        <begin position="189"/>
        <end position="212"/>
    </location>
</feature>
<gene>
    <name evidence="2" type="ORF">RMSM_01441</name>
</gene>
<keyword evidence="1" id="KW-0812">Transmembrane</keyword>
<feature type="transmembrane region" description="Helical" evidence="1">
    <location>
        <begin position="69"/>
        <end position="89"/>
    </location>
</feature>
<comment type="caution">
    <text evidence="2">The sequence shown here is derived from an EMBL/GenBank/DDBJ whole genome shotgun (WGS) entry which is preliminary data.</text>
</comment>
<name>M5S1X0_9BACT</name>
<feature type="transmembrane region" description="Helical" evidence="1">
    <location>
        <begin position="42"/>
        <end position="62"/>
    </location>
</feature>
<keyword evidence="3" id="KW-1185">Reference proteome</keyword>
<keyword evidence="1" id="KW-1133">Transmembrane helix</keyword>
<feature type="transmembrane region" description="Helical" evidence="1">
    <location>
        <begin position="101"/>
        <end position="126"/>
    </location>
</feature>
<organism evidence="2 3">
    <name type="scientific">Rhodopirellula maiorica SM1</name>
    <dbReference type="NCBI Taxonomy" id="1265738"/>
    <lineage>
        <taxon>Bacteria</taxon>
        <taxon>Pseudomonadati</taxon>
        <taxon>Planctomycetota</taxon>
        <taxon>Planctomycetia</taxon>
        <taxon>Pirellulales</taxon>
        <taxon>Pirellulaceae</taxon>
        <taxon>Novipirellula</taxon>
    </lineage>
</organism>
<dbReference type="AlphaFoldDB" id="M5S1X0"/>
<feature type="transmembrane region" description="Helical" evidence="1">
    <location>
        <begin position="224"/>
        <end position="244"/>
    </location>
</feature>
<feature type="transmembrane region" description="Helical" evidence="1">
    <location>
        <begin position="256"/>
        <end position="281"/>
    </location>
</feature>
<dbReference type="Proteomes" id="UP000011991">
    <property type="component" value="Unassembled WGS sequence"/>
</dbReference>
<feature type="transmembrane region" description="Helical" evidence="1">
    <location>
        <begin position="12"/>
        <end position="36"/>
    </location>
</feature>
<accession>M5S1X0</accession>
<proteinExistence type="predicted"/>
<dbReference type="EMBL" id="ANOG01000213">
    <property type="protein sequence ID" value="EMI21642.1"/>
    <property type="molecule type" value="Genomic_DNA"/>
</dbReference>
<reference evidence="2 3" key="1">
    <citation type="journal article" date="2013" name="Mar. Genomics">
        <title>Expression of sulfatases in Rhodopirellula baltica and the diversity of sulfatases in the genus Rhodopirellula.</title>
        <authorList>
            <person name="Wegner C.E."/>
            <person name="Richter-Heitmann T."/>
            <person name="Klindworth A."/>
            <person name="Klockow C."/>
            <person name="Richter M."/>
            <person name="Achstetter T."/>
            <person name="Glockner F.O."/>
            <person name="Harder J."/>
        </authorList>
    </citation>
    <scope>NUCLEOTIDE SEQUENCE [LARGE SCALE GENOMIC DNA]</scope>
    <source>
        <strain evidence="2 3">SM1</strain>
    </source>
</reference>
<sequence length="309" mass="33900">MHSKTLSVDRRTGLILLVGVCSVGFFIADVATPTYFKEPFPAMLAMGVVTAQLTVICVWGTLVRGTFWIRLPWTLLLLVISWCGFAWGITIEKGSPNTASMLGAAMLWMFGFVTSFVPLKIAAMCFRWQIVHHSENNQTAARNFNYAIRDIMIGTLLLAMTMGIGRVMLPSDEISFTRALHASSLNEPELLFAITLYGIISLLVKLPCIWISLGEKAEKIRSRIGFWCIYCLFLAVVEIGLLVAVLGSPGSDFEEIFGGIIISHQLMGAIMLGVCCTLRGLGYRLERSVSRQAEPESAATIAAPRPESA</sequence>
<evidence type="ECO:0000313" key="3">
    <source>
        <dbReference type="Proteomes" id="UP000011991"/>
    </source>
</evidence>
<feature type="transmembrane region" description="Helical" evidence="1">
    <location>
        <begin position="147"/>
        <end position="169"/>
    </location>
</feature>
<evidence type="ECO:0000256" key="1">
    <source>
        <dbReference type="SAM" id="Phobius"/>
    </source>
</evidence>
<dbReference type="PATRIC" id="fig|1265738.3.peg.1428"/>
<keyword evidence="1" id="KW-0472">Membrane</keyword>
<protein>
    <submittedName>
        <fullName evidence="2">Membrane protein</fullName>
    </submittedName>
</protein>